<dbReference type="AlphaFoldDB" id="A0A6I4VYZ4"/>
<organism evidence="1 2">
    <name type="scientific">Shimazuella alba</name>
    <dbReference type="NCBI Taxonomy" id="2690964"/>
    <lineage>
        <taxon>Bacteria</taxon>
        <taxon>Bacillati</taxon>
        <taxon>Bacillota</taxon>
        <taxon>Bacilli</taxon>
        <taxon>Bacillales</taxon>
        <taxon>Thermoactinomycetaceae</taxon>
        <taxon>Shimazuella</taxon>
    </lineage>
</organism>
<accession>A0A6I4VYZ4</accession>
<comment type="caution">
    <text evidence="1">The sequence shown here is derived from an EMBL/GenBank/DDBJ whole genome shotgun (WGS) entry which is preliminary data.</text>
</comment>
<protein>
    <submittedName>
        <fullName evidence="1">Uncharacterized protein</fullName>
    </submittedName>
</protein>
<keyword evidence="2" id="KW-1185">Reference proteome</keyword>
<evidence type="ECO:0000313" key="1">
    <source>
        <dbReference type="EMBL" id="MXQ53704.1"/>
    </source>
</evidence>
<dbReference type="EMBL" id="WUUL01000004">
    <property type="protein sequence ID" value="MXQ53704.1"/>
    <property type="molecule type" value="Genomic_DNA"/>
</dbReference>
<sequence length="123" mass="14286">MKRLVTVFEYVAPSDNNPILEPISPFNWIFCIVSPDGSDNACQFELYAFEDRIDKIICHTYPNLRPTEGVHHSGHEFDTPNGLIYTGEPGNCPTWKKNRKFVFLNRLDPQKYQIRDEQLIKKG</sequence>
<evidence type="ECO:0000313" key="2">
    <source>
        <dbReference type="Proteomes" id="UP000430692"/>
    </source>
</evidence>
<dbReference type="RefSeq" id="WP_237446513.1">
    <property type="nucleotide sequence ID" value="NZ_WUUL01000004.1"/>
</dbReference>
<proteinExistence type="predicted"/>
<gene>
    <name evidence="1" type="ORF">GSM42_08180</name>
</gene>
<dbReference type="Proteomes" id="UP000430692">
    <property type="component" value="Unassembled WGS sequence"/>
</dbReference>
<reference evidence="1 2" key="1">
    <citation type="submission" date="2019-12" db="EMBL/GenBank/DDBJ databases">
        <title>Whole-genome analyses of novel actinobacteria.</title>
        <authorList>
            <person name="Sahin N."/>
            <person name="Saygin H."/>
        </authorList>
    </citation>
    <scope>NUCLEOTIDE SEQUENCE [LARGE SCALE GENOMIC DNA]</scope>
    <source>
        <strain evidence="1 2">KC615</strain>
    </source>
</reference>
<name>A0A6I4VYZ4_9BACL</name>